<feature type="region of interest" description="Disordered" evidence="3">
    <location>
        <begin position="30"/>
        <end position="98"/>
    </location>
</feature>
<accession>A0A5P1FMV2</accession>
<evidence type="ECO:0000313" key="4">
    <source>
        <dbReference type="EMBL" id="ONK78747.1"/>
    </source>
</evidence>
<evidence type="ECO:0000256" key="2">
    <source>
        <dbReference type="ARBA" id="ARBA00023277"/>
    </source>
</evidence>
<dbReference type="Pfam" id="PF05691">
    <property type="entry name" value="Raffinose_syn"/>
    <property type="match status" value="1"/>
</dbReference>
<dbReference type="Gramene" id="ONK78747">
    <property type="protein sequence ID" value="ONK78747"/>
    <property type="gene ID" value="A4U43_C02F22000"/>
</dbReference>
<dbReference type="InterPro" id="IPR017853">
    <property type="entry name" value="GH"/>
</dbReference>
<dbReference type="EMBL" id="CM007382">
    <property type="protein sequence ID" value="ONK78747.1"/>
    <property type="molecule type" value="Genomic_DNA"/>
</dbReference>
<sequence>MAPPSAPTIYATPPPLFSLSNQILSARRFIPPSPSLQAPPQRLVQWRLSHDPPKLQEAHLHPHQPEPTPAPTRARPVSSASRNQTVAKPSSEPHWADSVTAGPCSQRFFRFKTLWIGPCGVVKRGDGPDGDPVDPVQLHEAPALRPPVSVTAALEEKPLPPIADKFGWCTWDAFYLTVDPLGVWHGVKEFYDGGFSLRFLVIDDGWQSVGFDGGRKESLVIGGQQMTARLYRFEECGKFRRYKARSFLGPNCPSYDQNRTKLLISKQCEIEKFEKARYRAMRAGNSDEVVILDAKIARLKREVDESFDESNDDEDDEADAEVGFKAFTRDLRERFKGLDDIYAWQALCGAWGGVAPGSTQFDSRIIPVKLSPGLDNTMEDLAVVKIVEGGIGLVHPDQIADFYDAMHSYLSSVGITGAKVDVIHTLEYVCEEFGGRVNLAKAYYDGLTKSLVKNFNGTGMISSMQQCNDFFFLGTSQISFGRAGDDFWFQDPSGDPSGVYWLQGVHMVHCAYNSLWMGQIIQPDWDMFQSDHCCAKFHAGSRAICGGPIYLSDSVGCHDFALVDQLVFPDGTIPKCIHFALPTRDCLFKNPLFDGETILKIWNLNKYGGVIGAFNCQGAGWDTKEHKIRGYSQFYKPVSGSVHVKDIEWDQKKETSKISEAQQYAVYLNQAEKLILTTQQPDAIEITIQPSSFEILSFVPMTTISGCNVKFSPVGLTNMFNSGGAIVNVEYVEVEVKVKVKGRGRFLAYSSVKPKRVCLNGSDVKFEWLFDGGLMVEVHWREESGGVSEIVFEY</sequence>
<dbReference type="InterPro" id="IPR008811">
    <property type="entry name" value="Glycosyl_hydrolases_36"/>
</dbReference>
<dbReference type="PANTHER" id="PTHR31268:SF8">
    <property type="entry name" value="GALACTINOL--SUCROSE GALACTOSYLTRANSFERASE 4-RELATED"/>
    <property type="match status" value="1"/>
</dbReference>
<evidence type="ECO:0000256" key="1">
    <source>
        <dbReference type="ARBA" id="ARBA00007240"/>
    </source>
</evidence>
<gene>
    <name evidence="4" type="ORF">A4U43_C02F22000</name>
</gene>
<organism evidence="4 5">
    <name type="scientific">Asparagus officinalis</name>
    <name type="common">Garden asparagus</name>
    <dbReference type="NCBI Taxonomy" id="4686"/>
    <lineage>
        <taxon>Eukaryota</taxon>
        <taxon>Viridiplantae</taxon>
        <taxon>Streptophyta</taxon>
        <taxon>Embryophyta</taxon>
        <taxon>Tracheophyta</taxon>
        <taxon>Spermatophyta</taxon>
        <taxon>Magnoliopsida</taxon>
        <taxon>Liliopsida</taxon>
        <taxon>Asparagales</taxon>
        <taxon>Asparagaceae</taxon>
        <taxon>Asparagoideae</taxon>
        <taxon>Asparagus</taxon>
    </lineage>
</organism>
<feature type="compositionally biased region" description="Polar residues" evidence="3">
    <location>
        <begin position="78"/>
        <end position="88"/>
    </location>
</feature>
<comment type="similarity">
    <text evidence="1">Belongs to the glycosyl hydrolases 36 family.</text>
</comment>
<keyword evidence="5" id="KW-1185">Reference proteome</keyword>
<evidence type="ECO:0008006" key="6">
    <source>
        <dbReference type="Google" id="ProtNLM"/>
    </source>
</evidence>
<feature type="compositionally biased region" description="Basic and acidic residues" evidence="3">
    <location>
        <begin position="48"/>
        <end position="64"/>
    </location>
</feature>
<evidence type="ECO:0000313" key="5">
    <source>
        <dbReference type="Proteomes" id="UP000243459"/>
    </source>
</evidence>
<dbReference type="PANTHER" id="PTHR31268">
    <property type="match status" value="1"/>
</dbReference>
<dbReference type="OMA" id="MNSLGKF"/>
<evidence type="ECO:0000256" key="3">
    <source>
        <dbReference type="SAM" id="MobiDB-lite"/>
    </source>
</evidence>
<dbReference type="SUPFAM" id="SSF51445">
    <property type="entry name" value="(Trans)glycosidases"/>
    <property type="match status" value="1"/>
</dbReference>
<keyword evidence="2" id="KW-0119">Carbohydrate metabolism</keyword>
<dbReference type="AlphaFoldDB" id="A0A5P1FMV2"/>
<reference evidence="5" key="1">
    <citation type="journal article" date="2017" name="Nat. Commun.">
        <title>The asparagus genome sheds light on the origin and evolution of a young Y chromosome.</title>
        <authorList>
            <person name="Harkess A."/>
            <person name="Zhou J."/>
            <person name="Xu C."/>
            <person name="Bowers J.E."/>
            <person name="Van der Hulst R."/>
            <person name="Ayyampalayam S."/>
            <person name="Mercati F."/>
            <person name="Riccardi P."/>
            <person name="McKain M.R."/>
            <person name="Kakrana A."/>
            <person name="Tang H."/>
            <person name="Ray J."/>
            <person name="Groenendijk J."/>
            <person name="Arikit S."/>
            <person name="Mathioni S.M."/>
            <person name="Nakano M."/>
            <person name="Shan H."/>
            <person name="Telgmann-Rauber A."/>
            <person name="Kanno A."/>
            <person name="Yue Z."/>
            <person name="Chen H."/>
            <person name="Li W."/>
            <person name="Chen Y."/>
            <person name="Xu X."/>
            <person name="Zhang Y."/>
            <person name="Luo S."/>
            <person name="Chen H."/>
            <person name="Gao J."/>
            <person name="Mao Z."/>
            <person name="Pires J.C."/>
            <person name="Luo M."/>
            <person name="Kudrna D."/>
            <person name="Wing R.A."/>
            <person name="Meyers B.C."/>
            <person name="Yi K."/>
            <person name="Kong H."/>
            <person name="Lavrijsen P."/>
            <person name="Sunseri F."/>
            <person name="Falavigna A."/>
            <person name="Ye Y."/>
            <person name="Leebens-Mack J.H."/>
            <person name="Chen G."/>
        </authorList>
    </citation>
    <scope>NUCLEOTIDE SEQUENCE [LARGE SCALE GENOMIC DNA]</scope>
    <source>
        <strain evidence="5">cv. DH0086</strain>
    </source>
</reference>
<name>A0A5P1FMV2_ASPOF</name>
<dbReference type="Proteomes" id="UP000243459">
    <property type="component" value="Chromosome 2"/>
</dbReference>
<protein>
    <recommendedName>
        <fullName evidence="6">Galactinol--sucrose galactosyltransferase</fullName>
    </recommendedName>
</protein>
<proteinExistence type="inferred from homology"/>